<gene>
    <name evidence="2" type="ORF">MUN89_08405</name>
</gene>
<dbReference type="InterPro" id="IPR003594">
    <property type="entry name" value="HATPase_dom"/>
</dbReference>
<dbReference type="SUPFAM" id="SSF55874">
    <property type="entry name" value="ATPase domain of HSP90 chaperone/DNA topoisomerase II/histidine kinase"/>
    <property type="match status" value="1"/>
</dbReference>
<dbReference type="Pfam" id="PF02518">
    <property type="entry name" value="HATPase_c"/>
    <property type="match status" value="1"/>
</dbReference>
<evidence type="ECO:0000313" key="3">
    <source>
        <dbReference type="Proteomes" id="UP000831787"/>
    </source>
</evidence>
<protein>
    <submittedName>
        <fullName evidence="2">Anti-sigma regulatory factor</fullName>
    </submittedName>
</protein>
<reference evidence="2 3" key="1">
    <citation type="submission" date="2022-04" db="EMBL/GenBank/DDBJ databases">
        <title>Halobacillus sp. isolated from saltern.</title>
        <authorList>
            <person name="Won M."/>
            <person name="Lee C.-M."/>
            <person name="Woen H.-Y."/>
            <person name="Kwon S.-W."/>
        </authorList>
    </citation>
    <scope>NUCLEOTIDE SEQUENCE [LARGE SCALE GENOMIC DNA]</scope>
    <source>
        <strain evidence="2 3">SSBR10-3</strain>
    </source>
</reference>
<dbReference type="InterPro" id="IPR036890">
    <property type="entry name" value="HATPase_C_sf"/>
</dbReference>
<organism evidence="2 3">
    <name type="scientific">Halobacillus salinarum</name>
    <dbReference type="NCBI Taxonomy" id="2932257"/>
    <lineage>
        <taxon>Bacteria</taxon>
        <taxon>Bacillati</taxon>
        <taxon>Bacillota</taxon>
        <taxon>Bacilli</taxon>
        <taxon>Bacillales</taxon>
        <taxon>Bacillaceae</taxon>
        <taxon>Halobacillus</taxon>
    </lineage>
</organism>
<sequence length="132" mass="14340">MENSVVIPIQKEEDIAIARKTSRTLSRTLQLGTLDQTRVMTAVSELARNIYKYAGCGEIILEPHSSIHKTGVKIVAMDDGPGIIDTEKALIQGYSTSGGLGAGIPGVKQLMDEFEIHSSRDRGTTITAIKWQ</sequence>
<evidence type="ECO:0000259" key="1">
    <source>
        <dbReference type="Pfam" id="PF02518"/>
    </source>
</evidence>
<feature type="domain" description="Histidine kinase/HSP90-like ATPase" evidence="1">
    <location>
        <begin position="35"/>
        <end position="128"/>
    </location>
</feature>
<dbReference type="Proteomes" id="UP000831787">
    <property type="component" value="Chromosome"/>
</dbReference>
<name>A0ABY4EPT1_9BACI</name>
<keyword evidence="3" id="KW-1185">Reference proteome</keyword>
<evidence type="ECO:0000313" key="2">
    <source>
        <dbReference type="EMBL" id="UOQ45927.1"/>
    </source>
</evidence>
<dbReference type="EMBL" id="CP095073">
    <property type="protein sequence ID" value="UOQ45927.1"/>
    <property type="molecule type" value="Genomic_DNA"/>
</dbReference>
<proteinExistence type="predicted"/>
<dbReference type="CDD" id="cd16934">
    <property type="entry name" value="HATPase_RsbT-like"/>
    <property type="match status" value="1"/>
</dbReference>
<dbReference type="RefSeq" id="WP_244712861.1">
    <property type="nucleotide sequence ID" value="NZ_CP095073.1"/>
</dbReference>
<accession>A0ABY4EPT1</accession>
<dbReference type="Gene3D" id="3.30.565.10">
    <property type="entry name" value="Histidine kinase-like ATPase, C-terminal domain"/>
    <property type="match status" value="1"/>
</dbReference>